<dbReference type="RefSeq" id="YP_003331462.1">
    <property type="nucleotide sequence ID" value="NC_013587.1"/>
</dbReference>
<dbReference type="GeneID" id="8676815"/>
<dbReference type="Gene3D" id="1.10.10.10">
    <property type="entry name" value="Winged helix-like DNA-binding domain superfamily/Winged helix DNA-binding domain"/>
    <property type="match status" value="1"/>
</dbReference>
<dbReference type="KEGG" id="vg:8676815"/>
<protein>
    <submittedName>
        <fullName evidence="1">Uncharacterized protein</fullName>
    </submittedName>
</protein>
<proteinExistence type="predicted"/>
<accession>D1GF30</accession>
<sequence>MERVMQEILLTLLENKLMKDKDLITDLLKKGFSKYDIINGLIDLHLYGYVKMHDSNRKGVYIYELTQKGRMEAEALEDSVKKSKNEVTRL</sequence>
<dbReference type="InterPro" id="IPR036388">
    <property type="entry name" value="WH-like_DNA-bd_sf"/>
</dbReference>
<keyword evidence="2" id="KW-1185">Reference proteome</keyword>
<reference evidence="1 2" key="1">
    <citation type="journal article" date="2009" name="Environ. Microbiol.">
        <title>Four newly isolated fuselloviruses from extreme geothermal environments reveal unusual morphologies and a possible interviral recombination mechanism.</title>
        <authorList>
            <person name="Redder P."/>
            <person name="Peng X."/>
            <person name="Brugger K."/>
            <person name="Shah S.A."/>
            <person name="Roesch F."/>
            <person name="Greve B."/>
            <person name="She Q."/>
            <person name="Schleper C."/>
            <person name="Forterre P."/>
            <person name="Garrett R.A."/>
            <person name="Prangishvili D."/>
        </authorList>
    </citation>
    <scope>NUCLEOTIDE SEQUENCE [LARGE SCALE GENOMIC DNA]</scope>
</reference>
<evidence type="ECO:0000313" key="1">
    <source>
        <dbReference type="EMBL" id="ACZ35732.1"/>
    </source>
</evidence>
<dbReference type="EMBL" id="FJ870915">
    <property type="protein sequence ID" value="ACZ35732.1"/>
    <property type="molecule type" value="Genomic_DNA"/>
</dbReference>
<organism evidence="1 2">
    <name type="scientific">Sulfolobus spindle-shaped virus 6</name>
    <dbReference type="NCBI Taxonomy" id="693627"/>
    <lineage>
        <taxon>Viruses</taxon>
        <taxon>Viruses incertae sedis</taxon>
        <taxon>Fuselloviridae</taxon>
        <taxon>Betafusellovirus</taxon>
        <taxon>Betafusellovirus hveragerdiense</taxon>
    </lineage>
</organism>
<dbReference type="Proteomes" id="UP000009164">
    <property type="component" value="Segment"/>
</dbReference>
<evidence type="ECO:0000313" key="2">
    <source>
        <dbReference type="Proteomes" id="UP000009164"/>
    </source>
</evidence>
<name>D1GF30_9VIRU</name>